<feature type="non-terminal residue" evidence="1">
    <location>
        <position position="1"/>
    </location>
</feature>
<organism evidence="1">
    <name type="scientific">marine sediment metagenome</name>
    <dbReference type="NCBI Taxonomy" id="412755"/>
    <lineage>
        <taxon>unclassified sequences</taxon>
        <taxon>metagenomes</taxon>
        <taxon>ecological metagenomes</taxon>
    </lineage>
</organism>
<name>X1AA07_9ZZZZ</name>
<accession>X1AA07</accession>
<gene>
    <name evidence="1" type="ORF">S01H4_21051</name>
</gene>
<sequence>WQHRSAWECLIDNGYNRKNFRYIFYRHFDFELYRWYKGSKV</sequence>
<protein>
    <submittedName>
        <fullName evidence="1">Uncharacterized protein</fullName>
    </submittedName>
</protein>
<proteinExistence type="predicted"/>
<evidence type="ECO:0000313" key="1">
    <source>
        <dbReference type="EMBL" id="GAG69508.1"/>
    </source>
</evidence>
<reference evidence="1" key="1">
    <citation type="journal article" date="2014" name="Front. Microbiol.">
        <title>High frequency of phylogenetically diverse reductive dehalogenase-homologous genes in deep subseafloor sedimentary metagenomes.</title>
        <authorList>
            <person name="Kawai M."/>
            <person name="Futagami T."/>
            <person name="Toyoda A."/>
            <person name="Takaki Y."/>
            <person name="Nishi S."/>
            <person name="Hori S."/>
            <person name="Arai W."/>
            <person name="Tsubouchi T."/>
            <person name="Morono Y."/>
            <person name="Uchiyama I."/>
            <person name="Ito T."/>
            <person name="Fujiyama A."/>
            <person name="Inagaki F."/>
            <person name="Takami H."/>
        </authorList>
    </citation>
    <scope>NUCLEOTIDE SEQUENCE</scope>
    <source>
        <strain evidence="1">Expedition CK06-06</strain>
    </source>
</reference>
<dbReference type="EMBL" id="BART01009505">
    <property type="protein sequence ID" value="GAG69508.1"/>
    <property type="molecule type" value="Genomic_DNA"/>
</dbReference>
<comment type="caution">
    <text evidence="1">The sequence shown here is derived from an EMBL/GenBank/DDBJ whole genome shotgun (WGS) entry which is preliminary data.</text>
</comment>
<dbReference type="AlphaFoldDB" id="X1AA07"/>